<dbReference type="EMBL" id="CP144697">
    <property type="protein sequence ID" value="WVZ13697.1"/>
    <property type="molecule type" value="Genomic_DNA"/>
</dbReference>
<proteinExistence type="predicted"/>
<dbReference type="CDD" id="cd16729">
    <property type="entry name" value="RING-HC_RGLG_plant"/>
    <property type="match status" value="1"/>
</dbReference>
<feature type="compositionally biased region" description="Basic and acidic residues" evidence="2">
    <location>
        <begin position="72"/>
        <end position="86"/>
    </location>
</feature>
<evidence type="ECO:0000313" key="5">
    <source>
        <dbReference type="Proteomes" id="UP001374535"/>
    </source>
</evidence>
<evidence type="ECO:0000256" key="1">
    <source>
        <dbReference type="PROSITE-ProRule" id="PRU00175"/>
    </source>
</evidence>
<dbReference type="Pfam" id="PF13920">
    <property type="entry name" value="zf-C3HC4_3"/>
    <property type="match status" value="1"/>
</dbReference>
<dbReference type="GO" id="GO:0061630">
    <property type="term" value="F:ubiquitin protein ligase activity"/>
    <property type="evidence" value="ECO:0007669"/>
    <property type="project" value="InterPro"/>
</dbReference>
<dbReference type="PANTHER" id="PTHR45751">
    <property type="entry name" value="COPINE FAMILY PROTEIN 1"/>
    <property type="match status" value="1"/>
</dbReference>
<dbReference type="Proteomes" id="UP001374535">
    <property type="component" value="Chromosome 4"/>
</dbReference>
<sequence length="478" mass="52423">MGGNNSKEDNNWRQNSSVRSSTSGSSWGAYPDPHSGYGQGGYAYEPQQPSYPTQQSYYAPPPPQQNYGYEPQPHDSGRVASHRNEKRLDRKYSRIADNYNSIDEVTEALARAGLESSNLILGIDFTKSNEWTGKHSFNRKSLHHIGNGPNPYEQAISIIGKTLAAFDEDNLIPCFGFGDASTHDQDVFSFYPDERFCNGFEEVLGRYREIVPNIRLAGYISTTCPTSFAPIVEMAMTIVEQSGGQYHVLVIVADGQVTRSIDTEHGRLSPQEQKTVDAIVEASKFPLSIILVGVGDGPWDMMKEFDDNIPSRAFDNFQFVNFTEIMSKNIPPSRKEAAFALAALMEIPSQYKAAIELNLLGVALPTPTYGSASSKPYGSAASFDTSKPYGSASFDTSKPSHATSFEKSAPSYYDNIDAVGTAPPAPSSTYDNQVCPICLTNPKDMAFGCGHQTCCECGPDLQTCPICRSPINTRIKLY</sequence>
<evidence type="ECO:0000259" key="3">
    <source>
        <dbReference type="PROSITE" id="PS50089"/>
    </source>
</evidence>
<reference evidence="4 5" key="1">
    <citation type="journal article" date="2023" name="Life. Sci Alliance">
        <title>Evolutionary insights into 3D genome organization and epigenetic landscape of Vigna mungo.</title>
        <authorList>
            <person name="Junaid A."/>
            <person name="Singh B."/>
            <person name="Bhatia S."/>
        </authorList>
    </citation>
    <scope>NUCLEOTIDE SEQUENCE [LARGE SCALE GENOMIC DNA]</scope>
    <source>
        <strain evidence="4">Urdbean</strain>
    </source>
</reference>
<dbReference type="Gene3D" id="3.30.40.10">
    <property type="entry name" value="Zinc/RING finger domain, C3HC4 (zinc finger)"/>
    <property type="match status" value="1"/>
</dbReference>
<feature type="domain" description="RING-type" evidence="3">
    <location>
        <begin position="435"/>
        <end position="468"/>
    </location>
</feature>
<gene>
    <name evidence="4" type="ORF">V8G54_011263</name>
</gene>
<dbReference type="GO" id="GO:0005634">
    <property type="term" value="C:nucleus"/>
    <property type="evidence" value="ECO:0007669"/>
    <property type="project" value="TreeGrafter"/>
</dbReference>
<dbReference type="InterPro" id="IPR052079">
    <property type="entry name" value="E3_ligase/Copine_domain"/>
</dbReference>
<dbReference type="AlphaFoldDB" id="A0AAQ3S122"/>
<dbReference type="InterPro" id="IPR013083">
    <property type="entry name" value="Znf_RING/FYVE/PHD"/>
</dbReference>
<keyword evidence="1" id="KW-0862">Zinc</keyword>
<dbReference type="PROSITE" id="PS50089">
    <property type="entry name" value="ZF_RING_2"/>
    <property type="match status" value="1"/>
</dbReference>
<evidence type="ECO:0000313" key="4">
    <source>
        <dbReference type="EMBL" id="WVZ13697.1"/>
    </source>
</evidence>
<feature type="compositionally biased region" description="Low complexity" evidence="2">
    <location>
        <begin position="44"/>
        <end position="58"/>
    </location>
</feature>
<evidence type="ECO:0000256" key="2">
    <source>
        <dbReference type="SAM" id="MobiDB-lite"/>
    </source>
</evidence>
<dbReference type="InterPro" id="IPR036465">
    <property type="entry name" value="vWFA_dom_sf"/>
</dbReference>
<dbReference type="GO" id="GO:0070534">
    <property type="term" value="P:protein K63-linked ubiquitination"/>
    <property type="evidence" value="ECO:0007669"/>
    <property type="project" value="InterPro"/>
</dbReference>
<feature type="compositionally biased region" description="Basic and acidic residues" evidence="2">
    <location>
        <begin position="1"/>
        <end position="11"/>
    </location>
</feature>
<keyword evidence="5" id="KW-1185">Reference proteome</keyword>
<accession>A0AAQ3S122</accession>
<dbReference type="SUPFAM" id="SSF57850">
    <property type="entry name" value="RING/U-box"/>
    <property type="match status" value="1"/>
</dbReference>
<keyword evidence="1" id="KW-0479">Metal-binding</keyword>
<dbReference type="Pfam" id="PF07002">
    <property type="entry name" value="Copine"/>
    <property type="match status" value="1"/>
</dbReference>
<dbReference type="InterPro" id="IPR010734">
    <property type="entry name" value="Copine_C"/>
</dbReference>
<keyword evidence="1" id="KW-0863">Zinc-finger</keyword>
<name>A0AAQ3S122_VIGMU</name>
<dbReference type="PANTHER" id="PTHR45751:SF29">
    <property type="entry name" value="E3 UBIQUITIN-PROTEIN LIGASE RGLG2"/>
    <property type="match status" value="1"/>
</dbReference>
<dbReference type="InterPro" id="IPR001841">
    <property type="entry name" value="Znf_RING"/>
</dbReference>
<dbReference type="GO" id="GO:0008270">
    <property type="term" value="F:zinc ion binding"/>
    <property type="evidence" value="ECO:0007669"/>
    <property type="project" value="UniProtKB-KW"/>
</dbReference>
<dbReference type="SUPFAM" id="SSF53300">
    <property type="entry name" value="vWA-like"/>
    <property type="match status" value="1"/>
</dbReference>
<feature type="compositionally biased region" description="Low complexity" evidence="2">
    <location>
        <begin position="16"/>
        <end position="26"/>
    </location>
</feature>
<protein>
    <recommendedName>
        <fullName evidence="3">RING-type domain-containing protein</fullName>
    </recommendedName>
</protein>
<dbReference type="InterPro" id="IPR045317">
    <property type="entry name" value="RING-HC_RGLG1/2"/>
</dbReference>
<organism evidence="4 5">
    <name type="scientific">Vigna mungo</name>
    <name type="common">Black gram</name>
    <name type="synonym">Phaseolus mungo</name>
    <dbReference type="NCBI Taxonomy" id="3915"/>
    <lineage>
        <taxon>Eukaryota</taxon>
        <taxon>Viridiplantae</taxon>
        <taxon>Streptophyta</taxon>
        <taxon>Embryophyta</taxon>
        <taxon>Tracheophyta</taxon>
        <taxon>Spermatophyta</taxon>
        <taxon>Magnoliopsida</taxon>
        <taxon>eudicotyledons</taxon>
        <taxon>Gunneridae</taxon>
        <taxon>Pentapetalae</taxon>
        <taxon>rosids</taxon>
        <taxon>fabids</taxon>
        <taxon>Fabales</taxon>
        <taxon>Fabaceae</taxon>
        <taxon>Papilionoideae</taxon>
        <taxon>50 kb inversion clade</taxon>
        <taxon>NPAAA clade</taxon>
        <taxon>indigoferoid/millettioid clade</taxon>
        <taxon>Phaseoleae</taxon>
        <taxon>Vigna</taxon>
    </lineage>
</organism>
<feature type="region of interest" description="Disordered" evidence="2">
    <location>
        <begin position="1"/>
        <end position="86"/>
    </location>
</feature>